<dbReference type="Gene3D" id="1.10.10.10">
    <property type="entry name" value="Winged helix-like DNA-binding domain superfamily/Winged helix DNA-binding domain"/>
    <property type="match status" value="1"/>
</dbReference>
<comment type="caution">
    <text evidence="4">The sequence shown here is derived from an EMBL/GenBank/DDBJ whole genome shotgun (WGS) entry which is preliminary data.</text>
</comment>
<name>A0A9D2B6F9_9FIRM</name>
<dbReference type="SMART" id="SM00347">
    <property type="entry name" value="HTH_MARR"/>
    <property type="match status" value="1"/>
</dbReference>
<evidence type="ECO:0000313" key="5">
    <source>
        <dbReference type="Proteomes" id="UP000886800"/>
    </source>
</evidence>
<dbReference type="GO" id="GO:0003700">
    <property type="term" value="F:DNA-binding transcription factor activity"/>
    <property type="evidence" value="ECO:0007669"/>
    <property type="project" value="InterPro"/>
</dbReference>
<protein>
    <submittedName>
        <fullName evidence="4">MarR family transcriptional regulator</fullName>
    </submittedName>
</protein>
<sequence length="143" mass="17047">MPENYPIGFQIRAVSNLIKRKIYEIRPDGQPLLTDLQGRILGFLYHNQDREIFQRDIEEHFYIRRSTVSRLLAGMEEQGLLQRIPVPRDARLKKLVMTPQAVSLHEEITRRLDEIERLLERGLSRRELEEFLRILEKIKRNAS</sequence>
<reference evidence="4" key="2">
    <citation type="submission" date="2021-04" db="EMBL/GenBank/DDBJ databases">
        <authorList>
            <person name="Gilroy R."/>
        </authorList>
    </citation>
    <scope>NUCLEOTIDE SEQUENCE</scope>
    <source>
        <strain evidence="4">CHK188-5543</strain>
    </source>
</reference>
<dbReference type="PROSITE" id="PS50995">
    <property type="entry name" value="HTH_MARR_2"/>
    <property type="match status" value="1"/>
</dbReference>
<proteinExistence type="predicted"/>
<feature type="domain" description="HTH marR-type" evidence="3">
    <location>
        <begin position="4"/>
        <end position="140"/>
    </location>
</feature>
<dbReference type="GO" id="GO:0006950">
    <property type="term" value="P:response to stress"/>
    <property type="evidence" value="ECO:0007669"/>
    <property type="project" value="TreeGrafter"/>
</dbReference>
<dbReference type="InterPro" id="IPR036388">
    <property type="entry name" value="WH-like_DNA-bd_sf"/>
</dbReference>
<evidence type="ECO:0000313" key="4">
    <source>
        <dbReference type="EMBL" id="HIX64678.1"/>
    </source>
</evidence>
<dbReference type="AlphaFoldDB" id="A0A9D2B6F9"/>
<dbReference type="PRINTS" id="PR00598">
    <property type="entry name" value="HTHMARR"/>
</dbReference>
<keyword evidence="1" id="KW-0805">Transcription regulation</keyword>
<reference evidence="4" key="1">
    <citation type="journal article" date="2021" name="PeerJ">
        <title>Extensive microbial diversity within the chicken gut microbiome revealed by metagenomics and culture.</title>
        <authorList>
            <person name="Gilroy R."/>
            <person name="Ravi A."/>
            <person name="Getino M."/>
            <person name="Pursley I."/>
            <person name="Horton D.L."/>
            <person name="Alikhan N.F."/>
            <person name="Baker D."/>
            <person name="Gharbi K."/>
            <person name="Hall N."/>
            <person name="Watson M."/>
            <person name="Adriaenssens E.M."/>
            <person name="Foster-Nyarko E."/>
            <person name="Jarju S."/>
            <person name="Secka A."/>
            <person name="Antonio M."/>
            <person name="Oren A."/>
            <person name="Chaudhuri R.R."/>
            <person name="La Ragione R."/>
            <person name="Hildebrand F."/>
            <person name="Pallen M.J."/>
        </authorList>
    </citation>
    <scope>NUCLEOTIDE SEQUENCE</scope>
    <source>
        <strain evidence="4">CHK188-5543</strain>
    </source>
</reference>
<dbReference type="PANTHER" id="PTHR33164:SF56">
    <property type="entry name" value="HTH-TYPE TRANSCRIPTIONAL REGULATOR MHQR"/>
    <property type="match status" value="1"/>
</dbReference>
<dbReference type="Proteomes" id="UP000886800">
    <property type="component" value="Unassembled WGS sequence"/>
</dbReference>
<keyword evidence="2" id="KW-0804">Transcription</keyword>
<dbReference type="Pfam" id="PF12802">
    <property type="entry name" value="MarR_2"/>
    <property type="match status" value="1"/>
</dbReference>
<gene>
    <name evidence="4" type="ORF">H9736_00360</name>
</gene>
<evidence type="ECO:0000259" key="3">
    <source>
        <dbReference type="PROSITE" id="PS50995"/>
    </source>
</evidence>
<evidence type="ECO:0000256" key="1">
    <source>
        <dbReference type="ARBA" id="ARBA00023015"/>
    </source>
</evidence>
<dbReference type="InterPro" id="IPR036390">
    <property type="entry name" value="WH_DNA-bd_sf"/>
</dbReference>
<dbReference type="EMBL" id="DXES01000008">
    <property type="protein sequence ID" value="HIX64678.1"/>
    <property type="molecule type" value="Genomic_DNA"/>
</dbReference>
<dbReference type="PANTHER" id="PTHR33164">
    <property type="entry name" value="TRANSCRIPTIONAL REGULATOR, MARR FAMILY"/>
    <property type="match status" value="1"/>
</dbReference>
<dbReference type="InterPro" id="IPR039422">
    <property type="entry name" value="MarR/SlyA-like"/>
</dbReference>
<accession>A0A9D2B6F9</accession>
<dbReference type="InterPro" id="IPR000835">
    <property type="entry name" value="HTH_MarR-typ"/>
</dbReference>
<evidence type="ECO:0000256" key="2">
    <source>
        <dbReference type="ARBA" id="ARBA00023163"/>
    </source>
</evidence>
<dbReference type="SUPFAM" id="SSF46785">
    <property type="entry name" value="Winged helix' DNA-binding domain"/>
    <property type="match status" value="1"/>
</dbReference>
<organism evidence="4 5">
    <name type="scientific">Candidatus Anaerotruncus excrementipullorum</name>
    <dbReference type="NCBI Taxonomy" id="2838465"/>
    <lineage>
        <taxon>Bacteria</taxon>
        <taxon>Bacillati</taxon>
        <taxon>Bacillota</taxon>
        <taxon>Clostridia</taxon>
        <taxon>Eubacteriales</taxon>
        <taxon>Oscillospiraceae</taxon>
        <taxon>Anaerotruncus</taxon>
    </lineage>
</organism>